<feature type="transmembrane region" description="Helical" evidence="7">
    <location>
        <begin position="12"/>
        <end position="32"/>
    </location>
</feature>
<evidence type="ECO:0000256" key="6">
    <source>
        <dbReference type="ARBA" id="ARBA00023136"/>
    </source>
</evidence>
<accession>A0A4R1R1G3</accession>
<dbReference type="InterPro" id="IPR000620">
    <property type="entry name" value="EamA_dom"/>
</dbReference>
<evidence type="ECO:0000256" key="5">
    <source>
        <dbReference type="ARBA" id="ARBA00022989"/>
    </source>
</evidence>
<dbReference type="PANTHER" id="PTHR42920">
    <property type="entry name" value="OS03G0707200 PROTEIN-RELATED"/>
    <property type="match status" value="1"/>
</dbReference>
<feature type="transmembrane region" description="Helical" evidence="7">
    <location>
        <begin position="182"/>
        <end position="202"/>
    </location>
</feature>
<evidence type="ECO:0000313" key="10">
    <source>
        <dbReference type="Proteomes" id="UP000295184"/>
    </source>
</evidence>
<keyword evidence="5 7" id="KW-1133">Transmembrane helix</keyword>
<feature type="transmembrane region" description="Helical" evidence="7">
    <location>
        <begin position="70"/>
        <end position="91"/>
    </location>
</feature>
<keyword evidence="3" id="KW-1003">Cell membrane</keyword>
<sequence>MKTEQTGTARSVAALNLAVMLFGLAAVIGRFVQAPSVVIAGGRVICSAAVLLALSLLSRTSLRLANKRDLGLAVFAGLVLALHWTTFFQAIQVSSVAMGTITFSAFPLFLTVLEPLVFRERLRLEGVLEAIALLAGVMITLPPDGLGSGAAAGAAWGMLSGLAYAVLSLANRHLSARYPARVVCLYEQGTAAVALLPAVLLWRGEWTMVGLCSIGVLGVVCTALAHSLYVAAQRRVSSQAAGVVSGMETVYGILYALVLLGEAPTGRELAGGTLILGVSFVASLRAGRR</sequence>
<comment type="subcellular location">
    <subcellularLocation>
        <location evidence="1">Cell membrane</location>
        <topology evidence="1">Multi-pass membrane protein</topology>
    </subcellularLocation>
</comment>
<feature type="transmembrane region" description="Helical" evidence="7">
    <location>
        <begin position="149"/>
        <end position="170"/>
    </location>
</feature>
<gene>
    <name evidence="9" type="ORF">EDD77_10683</name>
</gene>
<evidence type="ECO:0000256" key="1">
    <source>
        <dbReference type="ARBA" id="ARBA00004651"/>
    </source>
</evidence>
<dbReference type="STRING" id="1650663.GCA_001486665_03212"/>
<name>A0A4R1R1G3_9FIRM</name>
<dbReference type="Pfam" id="PF00892">
    <property type="entry name" value="EamA"/>
    <property type="match status" value="2"/>
</dbReference>
<dbReference type="GO" id="GO:0005886">
    <property type="term" value="C:plasma membrane"/>
    <property type="evidence" value="ECO:0007669"/>
    <property type="project" value="UniProtKB-SubCell"/>
</dbReference>
<feature type="transmembrane region" description="Helical" evidence="7">
    <location>
        <begin position="208"/>
        <end position="231"/>
    </location>
</feature>
<dbReference type="InterPro" id="IPR051258">
    <property type="entry name" value="Diverse_Substrate_Transporter"/>
</dbReference>
<feature type="transmembrane region" description="Helical" evidence="7">
    <location>
        <begin position="243"/>
        <end position="263"/>
    </location>
</feature>
<evidence type="ECO:0000256" key="4">
    <source>
        <dbReference type="ARBA" id="ARBA00022692"/>
    </source>
</evidence>
<feature type="domain" description="EamA" evidence="8">
    <location>
        <begin position="15"/>
        <end position="140"/>
    </location>
</feature>
<evidence type="ECO:0000313" key="9">
    <source>
        <dbReference type="EMBL" id="TCL59169.1"/>
    </source>
</evidence>
<reference evidence="9 10" key="1">
    <citation type="submission" date="2019-03" db="EMBL/GenBank/DDBJ databases">
        <title>Genomic Encyclopedia of Type Strains, Phase IV (KMG-IV): sequencing the most valuable type-strain genomes for metagenomic binning, comparative biology and taxonomic classification.</title>
        <authorList>
            <person name="Goeker M."/>
        </authorList>
    </citation>
    <scope>NUCLEOTIDE SEQUENCE [LARGE SCALE GENOMIC DNA]</scope>
    <source>
        <strain evidence="9 10">DSM 100451</strain>
    </source>
</reference>
<feature type="transmembrane region" description="Helical" evidence="7">
    <location>
        <begin position="38"/>
        <end position="58"/>
    </location>
</feature>
<protein>
    <submittedName>
        <fullName evidence="9">Drug/metabolite transporter (DMT)-like permease</fullName>
    </submittedName>
</protein>
<dbReference type="AlphaFoldDB" id="A0A4R1R1G3"/>
<keyword evidence="6 7" id="KW-0472">Membrane</keyword>
<dbReference type="SUPFAM" id="SSF103481">
    <property type="entry name" value="Multidrug resistance efflux transporter EmrE"/>
    <property type="match status" value="2"/>
</dbReference>
<dbReference type="Proteomes" id="UP000295184">
    <property type="component" value="Unassembled WGS sequence"/>
</dbReference>
<dbReference type="InterPro" id="IPR037185">
    <property type="entry name" value="EmrE-like"/>
</dbReference>
<evidence type="ECO:0000256" key="3">
    <source>
        <dbReference type="ARBA" id="ARBA00022475"/>
    </source>
</evidence>
<feature type="transmembrane region" description="Helical" evidence="7">
    <location>
        <begin position="269"/>
        <end position="287"/>
    </location>
</feature>
<evidence type="ECO:0000256" key="2">
    <source>
        <dbReference type="ARBA" id="ARBA00007362"/>
    </source>
</evidence>
<feature type="domain" description="EamA" evidence="8">
    <location>
        <begin position="153"/>
        <end position="281"/>
    </location>
</feature>
<dbReference type="OrthoDB" id="6707571at2"/>
<feature type="transmembrane region" description="Helical" evidence="7">
    <location>
        <begin position="124"/>
        <end position="143"/>
    </location>
</feature>
<dbReference type="EMBL" id="SLUM01000006">
    <property type="protein sequence ID" value="TCL59169.1"/>
    <property type="molecule type" value="Genomic_DNA"/>
</dbReference>
<comment type="similarity">
    <text evidence="2">Belongs to the EamA transporter family.</text>
</comment>
<comment type="caution">
    <text evidence="9">The sequence shown here is derived from an EMBL/GenBank/DDBJ whole genome shotgun (WGS) entry which is preliminary data.</text>
</comment>
<evidence type="ECO:0000259" key="8">
    <source>
        <dbReference type="Pfam" id="PF00892"/>
    </source>
</evidence>
<dbReference type="RefSeq" id="WP_058966675.1">
    <property type="nucleotide sequence ID" value="NZ_CABKVM010000019.1"/>
</dbReference>
<organism evidence="9 10">
    <name type="scientific">Allofournierella massiliensis</name>
    <dbReference type="NCBI Taxonomy" id="1650663"/>
    <lineage>
        <taxon>Bacteria</taxon>
        <taxon>Bacillati</taxon>
        <taxon>Bacillota</taxon>
        <taxon>Clostridia</taxon>
        <taxon>Eubacteriales</taxon>
        <taxon>Oscillospiraceae</taxon>
        <taxon>Allofournierella</taxon>
    </lineage>
</organism>
<proteinExistence type="inferred from homology"/>
<keyword evidence="4 7" id="KW-0812">Transmembrane</keyword>
<feature type="transmembrane region" description="Helical" evidence="7">
    <location>
        <begin position="97"/>
        <end position="117"/>
    </location>
</feature>
<dbReference type="PANTHER" id="PTHR42920:SF5">
    <property type="entry name" value="EAMA DOMAIN-CONTAINING PROTEIN"/>
    <property type="match status" value="1"/>
</dbReference>
<evidence type="ECO:0000256" key="7">
    <source>
        <dbReference type="SAM" id="Phobius"/>
    </source>
</evidence>